<keyword evidence="4 7" id="KW-0508">mRNA splicing</keyword>
<evidence type="ECO:0000256" key="1">
    <source>
        <dbReference type="ARBA" id="ARBA00004496"/>
    </source>
</evidence>
<dbReference type="InterPro" id="IPR035426">
    <property type="entry name" value="Gemin2/Brr1"/>
</dbReference>
<dbReference type="Proteomes" id="UP000007110">
    <property type="component" value="Unassembled WGS sequence"/>
</dbReference>
<dbReference type="Gene3D" id="1.20.58.1070">
    <property type="match status" value="1"/>
</dbReference>
<evidence type="ECO:0000256" key="7">
    <source>
        <dbReference type="PIRNR" id="PIRNR038038"/>
    </source>
</evidence>
<evidence type="ECO:0000256" key="6">
    <source>
        <dbReference type="ARBA" id="ARBA00047179"/>
    </source>
</evidence>
<evidence type="ECO:0000313" key="8">
    <source>
        <dbReference type="EnsemblMetazoa" id="XP_030829008"/>
    </source>
</evidence>
<proteinExistence type="inferred from homology"/>
<dbReference type="EnsemblMetazoa" id="XM_030973148">
    <property type="protein sequence ID" value="XP_030829008"/>
    <property type="gene ID" value="LOC585551"/>
</dbReference>
<keyword evidence="3 7" id="KW-0507">mRNA processing</keyword>
<evidence type="ECO:0000313" key="9">
    <source>
        <dbReference type="Proteomes" id="UP000007110"/>
    </source>
</evidence>
<evidence type="ECO:0000256" key="3">
    <source>
        <dbReference type="ARBA" id="ARBA00022664"/>
    </source>
</evidence>
<comment type="similarity">
    <text evidence="5 7">Belongs to the gemin-2 family.</text>
</comment>
<keyword evidence="2 7" id="KW-0963">Cytoplasm</keyword>
<dbReference type="OrthoDB" id="428895at2759"/>
<evidence type="ECO:0000256" key="2">
    <source>
        <dbReference type="ARBA" id="ARBA00022490"/>
    </source>
</evidence>
<dbReference type="GO" id="GO:0000387">
    <property type="term" value="P:spliceosomal snRNP assembly"/>
    <property type="evidence" value="ECO:0000318"/>
    <property type="project" value="GO_Central"/>
</dbReference>
<dbReference type="PANTHER" id="PTHR12794">
    <property type="entry name" value="GEMIN2"/>
    <property type="match status" value="1"/>
</dbReference>
<evidence type="ECO:0000256" key="4">
    <source>
        <dbReference type="ARBA" id="ARBA00023187"/>
    </source>
</evidence>
<comment type="subcellular location">
    <subcellularLocation>
        <location evidence="1">Cytoplasm</location>
    </subcellularLocation>
</comment>
<dbReference type="InterPro" id="IPR017364">
    <property type="entry name" value="GEMIN2"/>
</dbReference>
<organism evidence="8 9">
    <name type="scientific">Strongylocentrotus purpuratus</name>
    <name type="common">Purple sea urchin</name>
    <dbReference type="NCBI Taxonomy" id="7668"/>
    <lineage>
        <taxon>Eukaryota</taxon>
        <taxon>Metazoa</taxon>
        <taxon>Echinodermata</taxon>
        <taxon>Eleutherozoa</taxon>
        <taxon>Echinozoa</taxon>
        <taxon>Echinoidea</taxon>
        <taxon>Euechinoidea</taxon>
        <taxon>Echinacea</taxon>
        <taxon>Camarodonta</taxon>
        <taxon>Echinidea</taxon>
        <taxon>Strongylocentrotidae</taxon>
        <taxon>Strongylocentrotus</taxon>
    </lineage>
</organism>
<reference evidence="8" key="2">
    <citation type="submission" date="2021-01" db="UniProtKB">
        <authorList>
            <consortium name="EnsemblMetazoa"/>
        </authorList>
    </citation>
    <scope>IDENTIFICATION</scope>
</reference>
<dbReference type="PANTHER" id="PTHR12794:SF0">
    <property type="entry name" value="GEM-ASSOCIATED PROTEIN 2"/>
    <property type="match status" value="1"/>
</dbReference>
<dbReference type="GO" id="GO:0005681">
    <property type="term" value="C:spliceosomal complex"/>
    <property type="evidence" value="ECO:0007669"/>
    <property type="project" value="UniProtKB-UniRule"/>
</dbReference>
<dbReference type="AlphaFoldDB" id="A0A7M7MZM1"/>
<dbReference type="Pfam" id="PF04938">
    <property type="entry name" value="SIP1"/>
    <property type="match status" value="1"/>
</dbReference>
<protein>
    <recommendedName>
        <fullName evidence="6 7">Gem-associated protein 2</fullName>
    </recommendedName>
</protein>
<dbReference type="OMA" id="PHKCLLP"/>
<dbReference type="KEGG" id="spu:585551"/>
<sequence length="268" mass="30038">MDELLPVALPIGRPGINSDLEEDHGRAPATAEEYLLRVRNEARQTPDVVVAHLDRDTLKSKQTVVVSNSTGFSPAPRGFAPTTMWQRRQSASFSELRQRLAGVTARIAGERKEKMELPKYKDEDSWCQFCLGRTFLDRMRAKQGRPPVDDEEENICGQVTMTTPVPPLVTVISSLDQAMVQKLLEYHVEWLEMLGFSIAQGCWLFALLSCFEKPLLADSTATIRTLSRHCATLRAVMDSNTEENLVALNLIISIIARYFDQTDLADNG</sequence>
<dbReference type="PIRSF" id="PIRSF038038">
    <property type="entry name" value="SMN_Gemin2"/>
    <property type="match status" value="1"/>
</dbReference>
<dbReference type="RefSeq" id="XP_030829008.1">
    <property type="nucleotide sequence ID" value="XM_030973148.1"/>
</dbReference>
<dbReference type="FunFam" id="1.20.58.1070:FF:000004">
    <property type="entry name" value="Gem-associated protein 2"/>
    <property type="match status" value="1"/>
</dbReference>
<evidence type="ECO:0000256" key="5">
    <source>
        <dbReference type="ARBA" id="ARBA00025758"/>
    </source>
</evidence>
<dbReference type="InParanoid" id="A0A7M7MZM1"/>
<accession>A0A7M7MZM1</accession>
<reference evidence="9" key="1">
    <citation type="submission" date="2015-02" db="EMBL/GenBank/DDBJ databases">
        <title>Genome sequencing for Strongylocentrotus purpuratus.</title>
        <authorList>
            <person name="Murali S."/>
            <person name="Liu Y."/>
            <person name="Vee V."/>
            <person name="English A."/>
            <person name="Wang M."/>
            <person name="Skinner E."/>
            <person name="Han Y."/>
            <person name="Muzny D.M."/>
            <person name="Worley K.C."/>
            <person name="Gibbs R.A."/>
        </authorList>
    </citation>
    <scope>NUCLEOTIDE SEQUENCE</scope>
</reference>
<comment type="subunit">
    <text evidence="7">Part of the core SMN complex.</text>
</comment>
<dbReference type="CTD" id="8487"/>
<keyword evidence="9" id="KW-1185">Reference proteome</keyword>
<dbReference type="GO" id="GO:0032797">
    <property type="term" value="C:SMN complex"/>
    <property type="evidence" value="ECO:0000318"/>
    <property type="project" value="GO_Central"/>
</dbReference>
<comment type="function">
    <text evidence="7">The SMN complex catalyzes the assembly of small nuclear ribonucleoproteins (snRNPs), the building blocks of the spliceosome, and thereby plays an important role in the splicing of cellular pre-mRNAs.</text>
</comment>
<dbReference type="GeneID" id="585551"/>
<name>A0A7M7MZM1_STRPU</name>
<dbReference type="GO" id="GO:0005634">
    <property type="term" value="C:nucleus"/>
    <property type="evidence" value="ECO:0000318"/>
    <property type="project" value="GO_Central"/>
</dbReference>
<dbReference type="GO" id="GO:0000245">
    <property type="term" value="P:spliceosomal complex assembly"/>
    <property type="evidence" value="ECO:0007669"/>
    <property type="project" value="UniProtKB-UniRule"/>
</dbReference>